<dbReference type="AlphaFoldDB" id="A0A382ENB1"/>
<feature type="transmembrane region" description="Helical" evidence="1">
    <location>
        <begin position="67"/>
        <end position="91"/>
    </location>
</feature>
<evidence type="ECO:0000259" key="2">
    <source>
        <dbReference type="Pfam" id="PF00892"/>
    </source>
</evidence>
<dbReference type="InterPro" id="IPR037185">
    <property type="entry name" value="EmrE-like"/>
</dbReference>
<dbReference type="GO" id="GO:0016020">
    <property type="term" value="C:membrane"/>
    <property type="evidence" value="ECO:0007669"/>
    <property type="project" value="InterPro"/>
</dbReference>
<dbReference type="SUPFAM" id="SSF103481">
    <property type="entry name" value="Multidrug resistance efflux transporter EmrE"/>
    <property type="match status" value="2"/>
</dbReference>
<dbReference type="PANTHER" id="PTHR22911">
    <property type="entry name" value="ACYL-MALONYL CONDENSING ENZYME-RELATED"/>
    <property type="match status" value="1"/>
</dbReference>
<feature type="domain" description="EamA" evidence="2">
    <location>
        <begin position="162"/>
        <end position="299"/>
    </location>
</feature>
<name>A0A382ENB1_9ZZZZ</name>
<keyword evidence="1" id="KW-0812">Transmembrane</keyword>
<feature type="transmembrane region" description="Helical" evidence="1">
    <location>
        <begin position="162"/>
        <end position="182"/>
    </location>
</feature>
<protein>
    <recommendedName>
        <fullName evidence="2">EamA domain-containing protein</fullName>
    </recommendedName>
</protein>
<dbReference type="InterPro" id="IPR000620">
    <property type="entry name" value="EamA_dom"/>
</dbReference>
<reference evidence="3" key="1">
    <citation type="submission" date="2018-05" db="EMBL/GenBank/DDBJ databases">
        <authorList>
            <person name="Lanie J.A."/>
            <person name="Ng W.-L."/>
            <person name="Kazmierczak K.M."/>
            <person name="Andrzejewski T.M."/>
            <person name="Davidsen T.M."/>
            <person name="Wayne K.J."/>
            <person name="Tettelin H."/>
            <person name="Glass J.I."/>
            <person name="Rusch D."/>
            <person name="Podicherti R."/>
            <person name="Tsui H.-C.T."/>
            <person name="Winkler M.E."/>
        </authorList>
    </citation>
    <scope>NUCLEOTIDE SEQUENCE</scope>
</reference>
<evidence type="ECO:0000313" key="3">
    <source>
        <dbReference type="EMBL" id="SVB51634.1"/>
    </source>
</evidence>
<proteinExistence type="predicted"/>
<feature type="transmembrane region" description="Helical" evidence="1">
    <location>
        <begin position="121"/>
        <end position="141"/>
    </location>
</feature>
<sequence>MNFLWIPVTIAAAFFQNLRSSLQRHLKGKLSDMGATYVRFAFALPFAVIWLAVLVLGFNLDLPQPNLAFAGWVIAGSVTQIIFTFLLIWLFSFSNFAVGTTLSKTEVLQVALLEAILLREAVTPLAAGAIVVSSIGVLALSASKDRLTVGGMFRGLGQKSTLIGLASGFFLGASSVLFRGAALSLNHDSLLTSAAFTLVLATLLQTILVTIWLIIFEKGQISSVVTNWRVAATVGFAGWIASICWFTAFTLTNAAYVRALGQVELIFTFLVSVLFFREKVTRAEIGGAILLASGIVILILERVT</sequence>
<feature type="transmembrane region" description="Helical" evidence="1">
    <location>
        <begin position="36"/>
        <end position="60"/>
    </location>
</feature>
<keyword evidence="1" id="KW-1133">Transmembrane helix</keyword>
<organism evidence="3">
    <name type="scientific">marine metagenome</name>
    <dbReference type="NCBI Taxonomy" id="408172"/>
    <lineage>
        <taxon>unclassified sequences</taxon>
        <taxon>metagenomes</taxon>
        <taxon>ecological metagenomes</taxon>
    </lineage>
</organism>
<evidence type="ECO:0000256" key="1">
    <source>
        <dbReference type="SAM" id="Phobius"/>
    </source>
</evidence>
<dbReference type="EMBL" id="UINC01045186">
    <property type="protein sequence ID" value="SVB51634.1"/>
    <property type="molecule type" value="Genomic_DNA"/>
</dbReference>
<accession>A0A382ENB1</accession>
<dbReference type="PANTHER" id="PTHR22911:SF137">
    <property type="entry name" value="SOLUTE CARRIER FAMILY 35 MEMBER G2-RELATED"/>
    <property type="match status" value="1"/>
</dbReference>
<keyword evidence="1" id="KW-0472">Membrane</keyword>
<dbReference type="Pfam" id="PF00892">
    <property type="entry name" value="EamA"/>
    <property type="match status" value="1"/>
</dbReference>
<feature type="transmembrane region" description="Helical" evidence="1">
    <location>
        <begin position="194"/>
        <end position="216"/>
    </location>
</feature>
<feature type="transmembrane region" description="Helical" evidence="1">
    <location>
        <begin position="228"/>
        <end position="249"/>
    </location>
</feature>
<feature type="transmembrane region" description="Helical" evidence="1">
    <location>
        <begin position="255"/>
        <end position="276"/>
    </location>
</feature>
<gene>
    <name evidence="3" type="ORF">METZ01_LOCUS204488</name>
</gene>
<feature type="transmembrane region" description="Helical" evidence="1">
    <location>
        <begin position="283"/>
        <end position="300"/>
    </location>
</feature>